<name>A0A8H2X6N1_9AGAM</name>
<dbReference type="InterPro" id="IPR011058">
    <property type="entry name" value="Cyanovirin-N"/>
</dbReference>
<proteinExistence type="predicted"/>
<dbReference type="EMBL" id="CAJMWZ010000402">
    <property type="protein sequence ID" value="CAE6418627.1"/>
    <property type="molecule type" value="Genomic_DNA"/>
</dbReference>
<feature type="domain" description="Cyanovirin-N" evidence="2">
    <location>
        <begin position="25"/>
        <end position="120"/>
    </location>
</feature>
<comment type="caution">
    <text evidence="3">The sequence shown here is derived from an EMBL/GenBank/DDBJ whole genome shotgun (WGS) entry which is preliminary data.</text>
</comment>
<dbReference type="AlphaFoldDB" id="A0A8H2X6N1"/>
<organism evidence="3 4">
    <name type="scientific">Rhizoctonia solani</name>
    <dbReference type="NCBI Taxonomy" id="456999"/>
    <lineage>
        <taxon>Eukaryota</taxon>
        <taxon>Fungi</taxon>
        <taxon>Dikarya</taxon>
        <taxon>Basidiomycota</taxon>
        <taxon>Agaricomycotina</taxon>
        <taxon>Agaricomycetes</taxon>
        <taxon>Cantharellales</taxon>
        <taxon>Ceratobasidiaceae</taxon>
        <taxon>Rhizoctonia</taxon>
    </lineage>
</organism>
<evidence type="ECO:0000259" key="2">
    <source>
        <dbReference type="SMART" id="SM01111"/>
    </source>
</evidence>
<dbReference type="Gene3D" id="2.30.60.10">
    <property type="entry name" value="Cyanovirin-N"/>
    <property type="match status" value="1"/>
</dbReference>
<reference evidence="3" key="1">
    <citation type="submission" date="2021-01" db="EMBL/GenBank/DDBJ databases">
        <authorList>
            <person name="Kaushik A."/>
        </authorList>
    </citation>
    <scope>NUCLEOTIDE SEQUENCE</scope>
    <source>
        <strain evidence="3">Type strain: AG8-Rh-89/</strain>
    </source>
</reference>
<dbReference type="InterPro" id="IPR036673">
    <property type="entry name" value="Cyanovirin-N_sf"/>
</dbReference>
<keyword evidence="1" id="KW-0732">Signal</keyword>
<dbReference type="SMART" id="SM01111">
    <property type="entry name" value="CVNH"/>
    <property type="match status" value="1"/>
</dbReference>
<accession>A0A8H2X6N1</accession>
<dbReference type="Pfam" id="PF08881">
    <property type="entry name" value="CVNH"/>
    <property type="match status" value="1"/>
</dbReference>
<dbReference type="Proteomes" id="UP000663850">
    <property type="component" value="Unassembled WGS sequence"/>
</dbReference>
<evidence type="ECO:0000313" key="3">
    <source>
        <dbReference type="EMBL" id="CAE6418627.1"/>
    </source>
</evidence>
<evidence type="ECO:0000313" key="4">
    <source>
        <dbReference type="Proteomes" id="UP000663850"/>
    </source>
</evidence>
<gene>
    <name evidence="3" type="ORF">RDB_LOCUS7944</name>
</gene>
<sequence>MQLTTILALVGASVLSATGVAAAGGFSGSCSGYYISDNHFLVANCGDGSGGRRDSTIDLNQCIANAGGNLVCRAGGNYGASCSGCGIRTGAYMTCGCNGTGATIADLDQCVANYGGNLACAT</sequence>
<evidence type="ECO:0000256" key="1">
    <source>
        <dbReference type="SAM" id="SignalP"/>
    </source>
</evidence>
<feature type="signal peptide" evidence="1">
    <location>
        <begin position="1"/>
        <end position="23"/>
    </location>
</feature>
<dbReference type="SUPFAM" id="SSF51322">
    <property type="entry name" value="Cyanovirin-N"/>
    <property type="match status" value="1"/>
</dbReference>
<protein>
    <recommendedName>
        <fullName evidence="2">Cyanovirin-N domain-containing protein</fullName>
    </recommendedName>
</protein>
<feature type="chain" id="PRO_5034660668" description="Cyanovirin-N domain-containing protein" evidence="1">
    <location>
        <begin position="24"/>
        <end position="122"/>
    </location>
</feature>